<evidence type="ECO:0000313" key="5">
    <source>
        <dbReference type="EMBL" id="TDW09099.1"/>
    </source>
</evidence>
<dbReference type="InterPro" id="IPR050248">
    <property type="entry name" value="Polysacc_deacetylase_ArnD"/>
</dbReference>
<dbReference type="PROSITE" id="PS51677">
    <property type="entry name" value="NODB"/>
    <property type="match status" value="1"/>
</dbReference>
<dbReference type="GO" id="GO:0046872">
    <property type="term" value="F:metal ion binding"/>
    <property type="evidence" value="ECO:0007669"/>
    <property type="project" value="UniProtKB-KW"/>
</dbReference>
<dbReference type="PANTHER" id="PTHR10587">
    <property type="entry name" value="GLYCOSYL TRANSFERASE-RELATED"/>
    <property type="match status" value="1"/>
</dbReference>
<comment type="caution">
    <text evidence="5">The sequence shown here is derived from an EMBL/GenBank/DDBJ whole genome shotgun (WGS) entry which is preliminary data.</text>
</comment>
<dbReference type="EMBL" id="SODD01000063">
    <property type="protein sequence ID" value="TDW09099.1"/>
    <property type="molecule type" value="Genomic_DNA"/>
</dbReference>
<evidence type="ECO:0000256" key="1">
    <source>
        <dbReference type="ARBA" id="ARBA00022723"/>
    </source>
</evidence>
<dbReference type="InterPro" id="IPR002509">
    <property type="entry name" value="NODB_dom"/>
</dbReference>
<dbReference type="AlphaFoldDB" id="A0A4R7Z8B9"/>
<evidence type="ECO:0000313" key="6">
    <source>
        <dbReference type="Proteomes" id="UP000294743"/>
    </source>
</evidence>
<accession>A0A4R7Z8B9</accession>
<organism evidence="5 6">
    <name type="scientific">Breznakia blatticola</name>
    <dbReference type="NCBI Taxonomy" id="1754012"/>
    <lineage>
        <taxon>Bacteria</taxon>
        <taxon>Bacillati</taxon>
        <taxon>Bacillota</taxon>
        <taxon>Erysipelotrichia</taxon>
        <taxon>Erysipelotrichales</taxon>
        <taxon>Erysipelotrichaceae</taxon>
        <taxon>Breznakia</taxon>
    </lineage>
</organism>
<dbReference type="InterPro" id="IPR011330">
    <property type="entry name" value="Glyco_hydro/deAcase_b/a-brl"/>
</dbReference>
<dbReference type="Gene3D" id="3.20.20.370">
    <property type="entry name" value="Glycoside hydrolase/deacetylase"/>
    <property type="match status" value="1"/>
</dbReference>
<sequence length="284" mass="32037">MRYKYENKKRKYRKMKPRVGRIAILVVIMIAIVGLSVFGVKSLMGILNPPKPNPIALYVKDTSLFNEKARNAKEVVLRDFAIGKELPRHKPLPADMKIACLTFDDGPGYESTDYLLGVLKKYDIKATFFVLGSKAEQNPEMLKKIIKAGHEVASHSYDHPDLTKLSPAEVKQQLDRTDEAIRKAGGKTTTLLRPPYGNYSKEIEETIGKDIFLWTVDSNDWRFKGDPQGSADTVLGTVQPQAVILYHDIYDSSVKSAEIVIPKLKEMGYEFVTASKYMELTGEY</sequence>
<keyword evidence="3" id="KW-1133">Transmembrane helix</keyword>
<dbReference type="GO" id="GO:0016810">
    <property type="term" value="F:hydrolase activity, acting on carbon-nitrogen (but not peptide) bonds"/>
    <property type="evidence" value="ECO:0007669"/>
    <property type="project" value="InterPro"/>
</dbReference>
<dbReference type="Proteomes" id="UP000294743">
    <property type="component" value="Unassembled WGS sequence"/>
</dbReference>
<dbReference type="PANTHER" id="PTHR10587:SF133">
    <property type="entry name" value="CHITIN DEACETYLASE 1-RELATED"/>
    <property type="match status" value="1"/>
</dbReference>
<name>A0A4R7Z8B9_9FIRM</name>
<gene>
    <name evidence="5" type="ORF">EDD63_1638</name>
</gene>
<dbReference type="SUPFAM" id="SSF88713">
    <property type="entry name" value="Glycoside hydrolase/deacetylase"/>
    <property type="match status" value="1"/>
</dbReference>
<dbReference type="GO" id="GO:0005975">
    <property type="term" value="P:carbohydrate metabolic process"/>
    <property type="evidence" value="ECO:0007669"/>
    <property type="project" value="InterPro"/>
</dbReference>
<dbReference type="OrthoDB" id="9812065at2"/>
<evidence type="ECO:0000256" key="2">
    <source>
        <dbReference type="ARBA" id="ARBA00022801"/>
    </source>
</evidence>
<reference evidence="5 6" key="1">
    <citation type="submission" date="2019-03" db="EMBL/GenBank/DDBJ databases">
        <title>Genomic Encyclopedia of Type Strains, Phase IV (KMG-IV): sequencing the most valuable type-strain genomes for metagenomic binning, comparative biology and taxonomic classification.</title>
        <authorList>
            <person name="Goeker M."/>
        </authorList>
    </citation>
    <scope>NUCLEOTIDE SEQUENCE [LARGE SCALE GENOMIC DNA]</scope>
    <source>
        <strain evidence="5 6">DSM 28867</strain>
    </source>
</reference>
<dbReference type="GO" id="GO:0016020">
    <property type="term" value="C:membrane"/>
    <property type="evidence" value="ECO:0007669"/>
    <property type="project" value="TreeGrafter"/>
</dbReference>
<evidence type="ECO:0000259" key="4">
    <source>
        <dbReference type="PROSITE" id="PS51677"/>
    </source>
</evidence>
<dbReference type="Pfam" id="PF01522">
    <property type="entry name" value="Polysacc_deac_1"/>
    <property type="match status" value="1"/>
</dbReference>
<evidence type="ECO:0000256" key="3">
    <source>
        <dbReference type="SAM" id="Phobius"/>
    </source>
</evidence>
<keyword evidence="3" id="KW-0472">Membrane</keyword>
<proteinExistence type="predicted"/>
<feature type="transmembrane region" description="Helical" evidence="3">
    <location>
        <begin position="21"/>
        <end position="40"/>
    </location>
</feature>
<protein>
    <submittedName>
        <fullName evidence="5">Peptidoglycan/xylan/chitin deacetylase (PgdA/CDA1 family)</fullName>
    </submittedName>
</protein>
<keyword evidence="1" id="KW-0479">Metal-binding</keyword>
<keyword evidence="6" id="KW-1185">Reference proteome</keyword>
<keyword evidence="3" id="KW-0812">Transmembrane</keyword>
<dbReference type="RefSeq" id="WP_134171356.1">
    <property type="nucleotide sequence ID" value="NZ_SODD01000063.1"/>
</dbReference>
<feature type="domain" description="NodB homology" evidence="4">
    <location>
        <begin position="97"/>
        <end position="272"/>
    </location>
</feature>
<keyword evidence="2" id="KW-0378">Hydrolase</keyword>